<name>A0AAE1CL30_9GAST</name>
<feature type="region of interest" description="Disordered" evidence="1">
    <location>
        <begin position="202"/>
        <end position="232"/>
    </location>
</feature>
<feature type="compositionally biased region" description="Polar residues" evidence="1">
    <location>
        <begin position="202"/>
        <end position="214"/>
    </location>
</feature>
<feature type="region of interest" description="Disordered" evidence="1">
    <location>
        <begin position="85"/>
        <end position="119"/>
    </location>
</feature>
<feature type="compositionally biased region" description="Polar residues" evidence="1">
    <location>
        <begin position="107"/>
        <end position="119"/>
    </location>
</feature>
<gene>
    <name evidence="2" type="ORF">RRG08_051303</name>
</gene>
<sequence length="262" mass="28690">MCHRSGPARNPRTRTGQHAGENVTWGGGVYTKSQQALNLDQNRVEHLVASRPNPLYNTASSKSRPEQIGAHSGDQIRVEHLVASRPNPLYNTASSKSRPEQIGAHSGEQSIAPSAGKTQPSISIHQALNLGQIRVKHLVAWRQDPTLTINTPSSKSRPEQSNAPSGGKTQPSLSIHQALNLDQNRVKHLVATRSEYSTLWRQDPTLNINTPSSKSRPEQSRAPSGGKTQPSLSIQQALNLGQHRVEHLVAARPNPHYQYSKL</sequence>
<feature type="region of interest" description="Disordered" evidence="1">
    <location>
        <begin position="1"/>
        <end position="27"/>
    </location>
</feature>
<evidence type="ECO:0000313" key="3">
    <source>
        <dbReference type="Proteomes" id="UP001283361"/>
    </source>
</evidence>
<feature type="region of interest" description="Disordered" evidence="1">
    <location>
        <begin position="146"/>
        <end position="172"/>
    </location>
</feature>
<keyword evidence="3" id="KW-1185">Reference proteome</keyword>
<dbReference type="EMBL" id="JAWDGP010007736">
    <property type="protein sequence ID" value="KAK3706900.1"/>
    <property type="molecule type" value="Genomic_DNA"/>
</dbReference>
<evidence type="ECO:0000256" key="1">
    <source>
        <dbReference type="SAM" id="MobiDB-lite"/>
    </source>
</evidence>
<organism evidence="2 3">
    <name type="scientific">Elysia crispata</name>
    <name type="common">lettuce slug</name>
    <dbReference type="NCBI Taxonomy" id="231223"/>
    <lineage>
        <taxon>Eukaryota</taxon>
        <taxon>Metazoa</taxon>
        <taxon>Spiralia</taxon>
        <taxon>Lophotrochozoa</taxon>
        <taxon>Mollusca</taxon>
        <taxon>Gastropoda</taxon>
        <taxon>Heterobranchia</taxon>
        <taxon>Euthyneura</taxon>
        <taxon>Panpulmonata</taxon>
        <taxon>Sacoglossa</taxon>
        <taxon>Placobranchoidea</taxon>
        <taxon>Plakobranchidae</taxon>
        <taxon>Elysia</taxon>
    </lineage>
</organism>
<dbReference type="AlphaFoldDB" id="A0AAE1CL30"/>
<proteinExistence type="predicted"/>
<comment type="caution">
    <text evidence="2">The sequence shown here is derived from an EMBL/GenBank/DDBJ whole genome shotgun (WGS) entry which is preliminary data.</text>
</comment>
<accession>A0AAE1CL30</accession>
<evidence type="ECO:0000313" key="2">
    <source>
        <dbReference type="EMBL" id="KAK3706900.1"/>
    </source>
</evidence>
<reference evidence="2" key="1">
    <citation type="journal article" date="2023" name="G3 (Bethesda)">
        <title>A reference genome for the long-term kleptoplast-retaining sea slug Elysia crispata morphotype clarki.</title>
        <authorList>
            <person name="Eastman K.E."/>
            <person name="Pendleton A.L."/>
            <person name="Shaikh M.A."/>
            <person name="Suttiyut T."/>
            <person name="Ogas R."/>
            <person name="Tomko P."/>
            <person name="Gavelis G."/>
            <person name="Widhalm J.R."/>
            <person name="Wisecaver J.H."/>
        </authorList>
    </citation>
    <scope>NUCLEOTIDE SEQUENCE</scope>
    <source>
        <strain evidence="2">ECLA1</strain>
    </source>
</reference>
<protein>
    <submittedName>
        <fullName evidence="2">Uncharacterized protein</fullName>
    </submittedName>
</protein>
<dbReference type="Proteomes" id="UP001283361">
    <property type="component" value="Unassembled WGS sequence"/>
</dbReference>